<keyword evidence="1" id="KW-1003">Cell membrane</keyword>
<dbReference type="GO" id="GO:0071555">
    <property type="term" value="P:cell wall organization"/>
    <property type="evidence" value="ECO:0007669"/>
    <property type="project" value="UniProtKB-KW"/>
</dbReference>
<protein>
    <submittedName>
        <fullName evidence="7">FIG004453: protein YceG like</fullName>
    </submittedName>
</protein>
<gene>
    <name evidence="7" type="ORF">MNBD_NITROSPINAE02-1506</name>
</gene>
<evidence type="ECO:0000256" key="5">
    <source>
        <dbReference type="ARBA" id="ARBA00023239"/>
    </source>
</evidence>
<reference evidence="7" key="1">
    <citation type="submission" date="2018-06" db="EMBL/GenBank/DDBJ databases">
        <authorList>
            <person name="Zhirakovskaya E."/>
        </authorList>
    </citation>
    <scope>NUCLEOTIDE SEQUENCE</scope>
</reference>
<organism evidence="7">
    <name type="scientific">hydrothermal vent metagenome</name>
    <dbReference type="NCBI Taxonomy" id="652676"/>
    <lineage>
        <taxon>unclassified sequences</taxon>
        <taxon>metagenomes</taxon>
        <taxon>ecological metagenomes</taxon>
    </lineage>
</organism>
<dbReference type="EMBL" id="UOGE01000060">
    <property type="protein sequence ID" value="VAX20619.1"/>
    <property type="molecule type" value="Genomic_DNA"/>
</dbReference>
<evidence type="ECO:0000256" key="4">
    <source>
        <dbReference type="ARBA" id="ARBA00023136"/>
    </source>
</evidence>
<evidence type="ECO:0000256" key="2">
    <source>
        <dbReference type="ARBA" id="ARBA00022692"/>
    </source>
</evidence>
<proteinExistence type="inferred from homology"/>
<dbReference type="Pfam" id="PF02618">
    <property type="entry name" value="YceG"/>
    <property type="match status" value="1"/>
</dbReference>
<dbReference type="PANTHER" id="PTHR30518">
    <property type="entry name" value="ENDOLYTIC MUREIN TRANSGLYCOSYLASE"/>
    <property type="match status" value="1"/>
</dbReference>
<sequence length="332" mass="37172">MIKKAALIVFLLAAVGLTLFSIFEIEITRPNNGAGFEVFEIKKGESVQAVAKRLHKSGIISSPLFFEMESRLKGVEGKIHAGEYRLPLNLSARAILKLFIKGRTILHSVTIPEGLTLHEIAKVMEKSGLMNAEEFIIAASDSTILASFNLPWKNAEGYLFPETYSLPKGITPREAVKAMIKTFFDKVKNVLPENVVANPVELKKIVTLASIIEKETGAGHERKVISAVFNNRLRIGMRLQSDPTVIYAMPHFDGNIRKKDLEYDSPYNTYLYKGLPPGPIASPGLDSILAALFPEKVDYLYFVSKNNGEHQFSRTLKEHNNAVKRYQIRRKN</sequence>
<keyword evidence="6" id="KW-0961">Cell wall biogenesis/degradation</keyword>
<dbReference type="HAMAP" id="MF_02065">
    <property type="entry name" value="MltG"/>
    <property type="match status" value="1"/>
</dbReference>
<dbReference type="InterPro" id="IPR003770">
    <property type="entry name" value="MLTG-like"/>
</dbReference>
<dbReference type="GO" id="GO:0016829">
    <property type="term" value="F:lyase activity"/>
    <property type="evidence" value="ECO:0007669"/>
    <property type="project" value="UniProtKB-KW"/>
</dbReference>
<accession>A0A3B1BRQ8</accession>
<dbReference type="CDD" id="cd08010">
    <property type="entry name" value="MltG_like"/>
    <property type="match status" value="1"/>
</dbReference>
<evidence type="ECO:0000313" key="7">
    <source>
        <dbReference type="EMBL" id="VAX20619.1"/>
    </source>
</evidence>
<keyword evidence="3" id="KW-1133">Transmembrane helix</keyword>
<name>A0A3B1BRQ8_9ZZZZ</name>
<dbReference type="PANTHER" id="PTHR30518:SF2">
    <property type="entry name" value="ENDOLYTIC MUREIN TRANSGLYCOSYLASE"/>
    <property type="match status" value="1"/>
</dbReference>
<dbReference type="Gene3D" id="3.30.1490.480">
    <property type="entry name" value="Endolytic murein transglycosylase"/>
    <property type="match status" value="2"/>
</dbReference>
<dbReference type="AlphaFoldDB" id="A0A3B1BRQ8"/>
<keyword evidence="4" id="KW-0472">Membrane</keyword>
<evidence type="ECO:0000256" key="3">
    <source>
        <dbReference type="ARBA" id="ARBA00022989"/>
    </source>
</evidence>
<dbReference type="Gene3D" id="3.30.160.60">
    <property type="entry name" value="Classic Zinc Finger"/>
    <property type="match status" value="1"/>
</dbReference>
<evidence type="ECO:0000256" key="6">
    <source>
        <dbReference type="ARBA" id="ARBA00023316"/>
    </source>
</evidence>
<dbReference type="NCBIfam" id="TIGR00247">
    <property type="entry name" value="endolytic transglycosylase MltG"/>
    <property type="match status" value="1"/>
</dbReference>
<evidence type="ECO:0000256" key="1">
    <source>
        <dbReference type="ARBA" id="ARBA00022475"/>
    </source>
</evidence>
<keyword evidence="5" id="KW-0456">Lyase</keyword>
<keyword evidence="2" id="KW-0812">Transmembrane</keyword>